<comment type="similarity">
    <text evidence="2 8">Belongs to the Casparian strip membrane proteins (CASP) family.</text>
</comment>
<dbReference type="PANTHER" id="PTHR33573:SF40">
    <property type="entry name" value="CASP-LIKE PROTEIN 4D2"/>
    <property type="match status" value="1"/>
</dbReference>
<comment type="subcellular location">
    <subcellularLocation>
        <location evidence="1 8">Cell membrane</location>
        <topology evidence="1 8">Multi-pass membrane protein</topology>
    </subcellularLocation>
</comment>
<evidence type="ECO:0000256" key="5">
    <source>
        <dbReference type="ARBA" id="ARBA00022692"/>
    </source>
</evidence>
<comment type="caution">
    <text evidence="8">Lacks conserved residue(s) required for the propagation of feature annotation.</text>
</comment>
<dbReference type="EMBL" id="JAXUIC010000008">
    <property type="protein sequence ID" value="KAK4579127.1"/>
    <property type="molecule type" value="Genomic_DNA"/>
</dbReference>
<comment type="caution">
    <text evidence="10">The sequence shown here is derived from an EMBL/GenBank/DDBJ whole genome shotgun (WGS) entry which is preliminary data.</text>
</comment>
<comment type="subunit">
    <text evidence="3 8">Homodimer and heterodimers.</text>
</comment>
<dbReference type="AlphaFoldDB" id="A0AAN7INE7"/>
<dbReference type="InterPro" id="IPR006702">
    <property type="entry name" value="CASP_dom"/>
</dbReference>
<evidence type="ECO:0000256" key="4">
    <source>
        <dbReference type="ARBA" id="ARBA00022475"/>
    </source>
</evidence>
<organism evidence="10 11">
    <name type="scientific">Quercus rubra</name>
    <name type="common">Northern red oak</name>
    <name type="synonym">Quercus borealis</name>
    <dbReference type="NCBI Taxonomy" id="3512"/>
    <lineage>
        <taxon>Eukaryota</taxon>
        <taxon>Viridiplantae</taxon>
        <taxon>Streptophyta</taxon>
        <taxon>Embryophyta</taxon>
        <taxon>Tracheophyta</taxon>
        <taxon>Spermatophyta</taxon>
        <taxon>Magnoliopsida</taxon>
        <taxon>eudicotyledons</taxon>
        <taxon>Gunneridae</taxon>
        <taxon>Pentapetalae</taxon>
        <taxon>rosids</taxon>
        <taxon>fabids</taxon>
        <taxon>Fagales</taxon>
        <taxon>Fagaceae</taxon>
        <taxon>Quercus</taxon>
    </lineage>
</organism>
<keyword evidence="5 8" id="KW-0812">Transmembrane</keyword>
<evidence type="ECO:0000259" key="9">
    <source>
        <dbReference type="Pfam" id="PF04535"/>
    </source>
</evidence>
<gene>
    <name evidence="10" type="ORF">RGQ29_028984</name>
</gene>
<name>A0AAN7INE7_QUERU</name>
<feature type="domain" description="Casparian strip membrane protein" evidence="9">
    <location>
        <begin position="3"/>
        <end position="96"/>
    </location>
</feature>
<accession>A0AAN7INE7</accession>
<feature type="transmembrane region" description="Helical" evidence="8">
    <location>
        <begin position="6"/>
        <end position="28"/>
    </location>
</feature>
<keyword evidence="6 8" id="KW-1133">Transmembrane helix</keyword>
<sequence length="114" mass="12464">MLNYSYMFAASIIGIGYTILQTIAFVIFQIVMESHKFIIFEFYGDKVISYLLLSAAAAGLGASIDGKSHLIDKSNDHFNNYLNKGFAAANLLLPAFVCTAILSILSSYALPKKV</sequence>
<keyword evidence="11" id="KW-1185">Reference proteome</keyword>
<dbReference type="GO" id="GO:0005886">
    <property type="term" value="C:plasma membrane"/>
    <property type="evidence" value="ECO:0007669"/>
    <property type="project" value="UniProtKB-SubCell"/>
</dbReference>
<evidence type="ECO:0000313" key="10">
    <source>
        <dbReference type="EMBL" id="KAK4579127.1"/>
    </source>
</evidence>
<dbReference type="Pfam" id="PF04535">
    <property type="entry name" value="CASP_dom"/>
    <property type="match status" value="1"/>
</dbReference>
<feature type="transmembrane region" description="Helical" evidence="8">
    <location>
        <begin position="48"/>
        <end position="66"/>
    </location>
</feature>
<evidence type="ECO:0000256" key="6">
    <source>
        <dbReference type="ARBA" id="ARBA00022989"/>
    </source>
</evidence>
<reference evidence="10 11" key="1">
    <citation type="journal article" date="2023" name="G3 (Bethesda)">
        <title>A haplotype-resolved chromosome-scale genome for Quercus rubra L. provides insights into the genetics of adaptive traits for red oak species.</title>
        <authorList>
            <person name="Kapoor B."/>
            <person name="Jenkins J."/>
            <person name="Schmutz J."/>
            <person name="Zhebentyayeva T."/>
            <person name="Kuelheim C."/>
            <person name="Coggeshall M."/>
            <person name="Heim C."/>
            <person name="Lasky J.R."/>
            <person name="Leites L."/>
            <person name="Islam-Faridi N."/>
            <person name="Romero-Severson J."/>
            <person name="DeLeo V.L."/>
            <person name="Lucas S.M."/>
            <person name="Lazic D."/>
            <person name="Gailing O."/>
            <person name="Carlson J."/>
            <person name="Staton M."/>
        </authorList>
    </citation>
    <scope>NUCLEOTIDE SEQUENCE [LARGE SCALE GENOMIC DNA]</scope>
    <source>
        <strain evidence="10">Pseudo-F2</strain>
    </source>
</reference>
<keyword evidence="4 8" id="KW-1003">Cell membrane</keyword>
<evidence type="ECO:0000256" key="1">
    <source>
        <dbReference type="ARBA" id="ARBA00004651"/>
    </source>
</evidence>
<evidence type="ECO:0000256" key="8">
    <source>
        <dbReference type="RuleBase" id="RU361233"/>
    </source>
</evidence>
<evidence type="ECO:0000256" key="2">
    <source>
        <dbReference type="ARBA" id="ARBA00007651"/>
    </source>
</evidence>
<evidence type="ECO:0000256" key="7">
    <source>
        <dbReference type="ARBA" id="ARBA00023136"/>
    </source>
</evidence>
<proteinExistence type="inferred from homology"/>
<keyword evidence="7 8" id="KW-0472">Membrane</keyword>
<protein>
    <recommendedName>
        <fullName evidence="8">CASP-like protein</fullName>
    </recommendedName>
</protein>
<feature type="transmembrane region" description="Helical" evidence="8">
    <location>
        <begin position="86"/>
        <end position="110"/>
    </location>
</feature>
<dbReference type="PANTHER" id="PTHR33573">
    <property type="entry name" value="CASP-LIKE PROTEIN 4A4"/>
    <property type="match status" value="1"/>
</dbReference>
<evidence type="ECO:0000256" key="3">
    <source>
        <dbReference type="ARBA" id="ARBA00011489"/>
    </source>
</evidence>
<dbReference type="Proteomes" id="UP001324115">
    <property type="component" value="Unassembled WGS sequence"/>
</dbReference>
<evidence type="ECO:0000313" key="11">
    <source>
        <dbReference type="Proteomes" id="UP001324115"/>
    </source>
</evidence>